<dbReference type="Proteomes" id="UP000321085">
    <property type="component" value="Unassembled WGS sequence"/>
</dbReference>
<comment type="caution">
    <text evidence="2">The sequence shown here is derived from an EMBL/GenBank/DDBJ whole genome shotgun (WGS) entry which is preliminary data.</text>
</comment>
<keyword evidence="3" id="KW-1185">Reference proteome</keyword>
<evidence type="ECO:0000313" key="2">
    <source>
        <dbReference type="EMBL" id="GEO19394.1"/>
    </source>
</evidence>
<name>A0A512C595_9HYPH</name>
<reference evidence="2 3" key="1">
    <citation type="submission" date="2019-07" db="EMBL/GenBank/DDBJ databases">
        <title>Whole genome shotgun sequence of Microvirga aerophila NBRC 106136.</title>
        <authorList>
            <person name="Hosoyama A."/>
            <person name="Uohara A."/>
            <person name="Ohji S."/>
            <person name="Ichikawa N."/>
        </authorList>
    </citation>
    <scope>NUCLEOTIDE SEQUENCE [LARGE SCALE GENOMIC DNA]</scope>
    <source>
        <strain evidence="2 3">NBRC 106136</strain>
    </source>
</reference>
<feature type="domain" description="Helix-turn-helix" evidence="1">
    <location>
        <begin position="6"/>
        <end position="55"/>
    </location>
</feature>
<dbReference type="InterPro" id="IPR041657">
    <property type="entry name" value="HTH_17"/>
</dbReference>
<dbReference type="AlphaFoldDB" id="A0A512C595"/>
<dbReference type="SUPFAM" id="SSF46955">
    <property type="entry name" value="Putative DNA-binding domain"/>
    <property type="match status" value="1"/>
</dbReference>
<dbReference type="InterPro" id="IPR009061">
    <property type="entry name" value="DNA-bd_dom_put_sf"/>
</dbReference>
<proteinExistence type="predicted"/>
<evidence type="ECO:0000313" key="3">
    <source>
        <dbReference type="Proteomes" id="UP000321085"/>
    </source>
</evidence>
<dbReference type="Pfam" id="PF12728">
    <property type="entry name" value="HTH_17"/>
    <property type="match status" value="1"/>
</dbReference>
<gene>
    <name evidence="2" type="ORF">MAE02_70900</name>
</gene>
<dbReference type="EMBL" id="BJYU01000487">
    <property type="protein sequence ID" value="GEO19394.1"/>
    <property type="molecule type" value="Genomic_DNA"/>
</dbReference>
<organism evidence="2 3">
    <name type="scientific">Microvirga aerophila</name>
    <dbReference type="NCBI Taxonomy" id="670291"/>
    <lineage>
        <taxon>Bacteria</taxon>
        <taxon>Pseudomonadati</taxon>
        <taxon>Pseudomonadota</taxon>
        <taxon>Alphaproteobacteria</taxon>
        <taxon>Hyphomicrobiales</taxon>
        <taxon>Methylobacteriaceae</taxon>
        <taxon>Microvirga</taxon>
    </lineage>
</organism>
<sequence length="68" mass="7852">MSIEIYYTACEAAEYLRSSQSTLAKLRLYGGGPVFTRIGRVIRYRRSDLDRWMSEKLTRSTSEARRAG</sequence>
<protein>
    <recommendedName>
        <fullName evidence="1">Helix-turn-helix domain-containing protein</fullName>
    </recommendedName>
</protein>
<evidence type="ECO:0000259" key="1">
    <source>
        <dbReference type="Pfam" id="PF12728"/>
    </source>
</evidence>
<dbReference type="RefSeq" id="WP_147023520.1">
    <property type="nucleotide sequence ID" value="NZ_BJYU01000487.1"/>
</dbReference>
<accession>A0A512C595</accession>